<keyword evidence="3" id="KW-1185">Reference proteome</keyword>
<organism evidence="2 3">
    <name type="scientific">Musa acuminata subsp. malaccensis</name>
    <name type="common">Wild banana</name>
    <name type="synonym">Musa malaccensis</name>
    <dbReference type="NCBI Taxonomy" id="214687"/>
    <lineage>
        <taxon>Eukaryota</taxon>
        <taxon>Viridiplantae</taxon>
        <taxon>Streptophyta</taxon>
        <taxon>Embryophyta</taxon>
        <taxon>Tracheophyta</taxon>
        <taxon>Spermatophyta</taxon>
        <taxon>Magnoliopsida</taxon>
        <taxon>Liliopsida</taxon>
        <taxon>Zingiberales</taxon>
        <taxon>Musaceae</taxon>
        <taxon>Musa</taxon>
    </lineage>
</organism>
<evidence type="ECO:0000256" key="1">
    <source>
        <dbReference type="SAM" id="MobiDB-lite"/>
    </source>
</evidence>
<evidence type="ECO:0000313" key="2">
    <source>
        <dbReference type="EnsemblPlants" id="Ma08_p26510.1"/>
    </source>
</evidence>
<protein>
    <submittedName>
        <fullName evidence="2">Uncharacterized protein</fullName>
    </submittedName>
</protein>
<proteinExistence type="predicted"/>
<dbReference type="Proteomes" id="UP000012960">
    <property type="component" value="Unplaced"/>
</dbReference>
<dbReference type="EnsemblPlants" id="Ma08_t26510.1">
    <property type="protein sequence ID" value="Ma08_p26510.1"/>
    <property type="gene ID" value="Ma08_g26510"/>
</dbReference>
<dbReference type="InParanoid" id="A0A804KB14"/>
<dbReference type="AlphaFoldDB" id="A0A804KB14"/>
<evidence type="ECO:0000313" key="3">
    <source>
        <dbReference type="Proteomes" id="UP000012960"/>
    </source>
</evidence>
<sequence length="131" mass="14754">METAKDSVQHGRAQYVNPTGDSAQVGRALLSWPPQRDGTERFSDRDGSPPRLTAAEKIVAALLLFSRLSVVPLKIGFSKSQYCKAYSEVVIYKFENYKLGISMILLSRLLKLVTYHAEYLSCLHSLMQCPW</sequence>
<dbReference type="Gramene" id="Ma08_t26510.1">
    <property type="protein sequence ID" value="Ma08_p26510.1"/>
    <property type="gene ID" value="Ma08_g26510"/>
</dbReference>
<accession>A0A804KB14</accession>
<name>A0A804KB14_MUSAM</name>
<feature type="region of interest" description="Disordered" evidence="1">
    <location>
        <begin position="1"/>
        <end position="22"/>
    </location>
</feature>
<reference evidence="2" key="1">
    <citation type="submission" date="2021-05" db="UniProtKB">
        <authorList>
            <consortium name="EnsemblPlants"/>
        </authorList>
    </citation>
    <scope>IDENTIFICATION</scope>
    <source>
        <strain evidence="2">subsp. malaccensis</strain>
    </source>
</reference>